<keyword evidence="2" id="KW-0378">Hydrolase</keyword>
<proteinExistence type="predicted"/>
<dbReference type="Pfam" id="PF19580">
    <property type="entry name" value="Exo_endo_phos_3"/>
    <property type="match status" value="1"/>
</dbReference>
<accession>A0ABP8MU70</accession>
<dbReference type="PANTHER" id="PTHR42834">
    <property type="entry name" value="ENDONUCLEASE/EXONUCLEASE/PHOSPHATASE FAMILY PROTEIN (AFU_ORTHOLOGUE AFUA_3G09210)"/>
    <property type="match status" value="1"/>
</dbReference>
<organism evidence="2 3">
    <name type="scientific">Rurimicrobium arvi</name>
    <dbReference type="NCBI Taxonomy" id="2049916"/>
    <lineage>
        <taxon>Bacteria</taxon>
        <taxon>Pseudomonadati</taxon>
        <taxon>Bacteroidota</taxon>
        <taxon>Chitinophagia</taxon>
        <taxon>Chitinophagales</taxon>
        <taxon>Chitinophagaceae</taxon>
        <taxon>Rurimicrobium</taxon>
    </lineage>
</organism>
<name>A0ABP8MU70_9BACT</name>
<evidence type="ECO:0000259" key="1">
    <source>
        <dbReference type="Pfam" id="PF19580"/>
    </source>
</evidence>
<dbReference type="Gene3D" id="3.60.10.10">
    <property type="entry name" value="Endonuclease/exonuclease/phosphatase"/>
    <property type="match status" value="1"/>
</dbReference>
<dbReference type="InterPro" id="IPR005135">
    <property type="entry name" value="Endo/exonuclease/phosphatase"/>
</dbReference>
<dbReference type="InterPro" id="IPR036691">
    <property type="entry name" value="Endo/exonu/phosph_ase_sf"/>
</dbReference>
<dbReference type="PANTHER" id="PTHR42834:SF1">
    <property type="entry name" value="ENDONUCLEASE_EXONUCLEASE_PHOSPHATASE FAMILY PROTEIN (AFU_ORTHOLOGUE AFUA_3G09210)"/>
    <property type="match status" value="1"/>
</dbReference>
<sequence>MEARHSCLSYTSATFDPMYRRILAVGLLWSLPISLSAQTHKGSLFTAIAFYNLENFFNPADNPDTDDEDFTTTGSHRYTEEVFRQKTGNMACVLSQLGTDLCPEGASVIGVCEVEDDYVLKSLVSHPLLSGRHYRFIRFDGPDKRGINVALIYRPDAFRMLQARNVPVDLRPAGGGFTRDILWVTGILRGDTVHLLVNHWPSRSGGEAESAPKRALAAAEAKQLIATISSKQPGARIILMGDLNDDPVSPSVAKVLGATSRQDKAGAALLYNPWVSFYENGYGTLCHNDHWNLFDQILLSPAWLSTESGHWQFYKAAVFDKDFLKTRSGRYRGYPHRSYNGNRWINGYSDHFPTIVYITR</sequence>
<comment type="caution">
    <text evidence="2">The sequence shown here is derived from an EMBL/GenBank/DDBJ whole genome shotgun (WGS) entry which is preliminary data.</text>
</comment>
<dbReference type="SUPFAM" id="SSF56219">
    <property type="entry name" value="DNase I-like"/>
    <property type="match status" value="1"/>
</dbReference>
<protein>
    <submittedName>
        <fullName evidence="2">Endonuclease</fullName>
    </submittedName>
</protein>
<keyword evidence="2" id="KW-0540">Nuclease</keyword>
<reference evidence="3" key="1">
    <citation type="journal article" date="2019" name="Int. J. Syst. Evol. Microbiol.">
        <title>The Global Catalogue of Microorganisms (GCM) 10K type strain sequencing project: providing services to taxonomists for standard genome sequencing and annotation.</title>
        <authorList>
            <consortium name="The Broad Institute Genomics Platform"/>
            <consortium name="The Broad Institute Genome Sequencing Center for Infectious Disease"/>
            <person name="Wu L."/>
            <person name="Ma J."/>
        </authorList>
    </citation>
    <scope>NUCLEOTIDE SEQUENCE [LARGE SCALE GENOMIC DNA]</scope>
    <source>
        <strain evidence="3">JCM 31921</strain>
    </source>
</reference>
<dbReference type="Proteomes" id="UP001501410">
    <property type="component" value="Unassembled WGS sequence"/>
</dbReference>
<evidence type="ECO:0000313" key="3">
    <source>
        <dbReference type="Proteomes" id="UP001501410"/>
    </source>
</evidence>
<gene>
    <name evidence="2" type="ORF">GCM10023092_20810</name>
</gene>
<keyword evidence="2" id="KW-0255">Endonuclease</keyword>
<dbReference type="EMBL" id="BAABEZ010000022">
    <property type="protein sequence ID" value="GAA4456081.1"/>
    <property type="molecule type" value="Genomic_DNA"/>
</dbReference>
<dbReference type="GO" id="GO:0004519">
    <property type="term" value="F:endonuclease activity"/>
    <property type="evidence" value="ECO:0007669"/>
    <property type="project" value="UniProtKB-KW"/>
</dbReference>
<keyword evidence="3" id="KW-1185">Reference proteome</keyword>
<evidence type="ECO:0000313" key="2">
    <source>
        <dbReference type="EMBL" id="GAA4456081.1"/>
    </source>
</evidence>
<feature type="domain" description="Endonuclease/exonuclease/phosphatase" evidence="1">
    <location>
        <begin position="47"/>
        <end position="360"/>
    </location>
</feature>